<dbReference type="RefSeq" id="WP_009335663.1">
    <property type="nucleotide sequence ID" value="NZ_JAMAWK010000009.1"/>
</dbReference>
<dbReference type="EMBL" id="MBRJ01000039">
    <property type="protein sequence ID" value="OHX45031.1"/>
    <property type="molecule type" value="Genomic_DNA"/>
</dbReference>
<dbReference type="Proteomes" id="UP000180194">
    <property type="component" value="Unassembled WGS sequence"/>
</dbReference>
<proteinExistence type="predicted"/>
<gene>
    <name evidence="1" type="ORF">BBV17_24210</name>
</gene>
<sequence>MTESIIYFNLGAVKFFNKPYYDGKKWHNFSLNEGELFVLISETRAAMLRVPVSQDEEPYAYIYSVYGQGEECYLPVFNRTGKVKKEDLFPSEIISYPLL</sequence>
<evidence type="ECO:0000313" key="1">
    <source>
        <dbReference type="EMBL" id="OHX45031.1"/>
    </source>
</evidence>
<name>A0ABX3CMX8_9BACI</name>
<evidence type="ECO:0000313" key="2">
    <source>
        <dbReference type="Proteomes" id="UP000180194"/>
    </source>
</evidence>
<keyword evidence="2" id="KW-1185">Reference proteome</keyword>
<protein>
    <submittedName>
        <fullName evidence="1">Uncharacterized protein</fullName>
    </submittedName>
</protein>
<reference evidence="1 2" key="1">
    <citation type="submission" date="2016-07" db="EMBL/GenBank/DDBJ databases">
        <title>Bacillus oceanisediminis whole genome.</title>
        <authorList>
            <person name="Pal Y."/>
            <person name="Verma A."/>
            <person name="Mual P."/>
            <person name="Srinivasan K."/>
        </authorList>
    </citation>
    <scope>NUCLEOTIDE SEQUENCE [LARGE SCALE GENOMIC DNA]</scope>
    <source>
        <strain evidence="1 2">Bhandara28</strain>
    </source>
</reference>
<comment type="caution">
    <text evidence="1">The sequence shown here is derived from an EMBL/GenBank/DDBJ whole genome shotgun (WGS) entry which is preliminary data.</text>
</comment>
<accession>A0ABX3CMX8</accession>
<organism evidence="1 2">
    <name type="scientific">Cytobacillus oceanisediminis</name>
    <dbReference type="NCBI Taxonomy" id="665099"/>
    <lineage>
        <taxon>Bacteria</taxon>
        <taxon>Bacillati</taxon>
        <taxon>Bacillota</taxon>
        <taxon>Bacilli</taxon>
        <taxon>Bacillales</taxon>
        <taxon>Bacillaceae</taxon>
        <taxon>Cytobacillus</taxon>
    </lineage>
</organism>